<protein>
    <submittedName>
        <fullName evidence="1">Uncharacterized protein</fullName>
    </submittedName>
</protein>
<reference evidence="1" key="1">
    <citation type="submission" date="2023-03" db="EMBL/GenBank/DDBJ databases">
        <title>Massive genome expansion in bonnet fungi (Mycena s.s.) driven by repeated elements and novel gene families across ecological guilds.</title>
        <authorList>
            <consortium name="Lawrence Berkeley National Laboratory"/>
            <person name="Harder C.B."/>
            <person name="Miyauchi S."/>
            <person name="Viragh M."/>
            <person name="Kuo A."/>
            <person name="Thoen E."/>
            <person name="Andreopoulos B."/>
            <person name="Lu D."/>
            <person name="Skrede I."/>
            <person name="Drula E."/>
            <person name="Henrissat B."/>
            <person name="Morin E."/>
            <person name="Kohler A."/>
            <person name="Barry K."/>
            <person name="LaButti K."/>
            <person name="Morin E."/>
            <person name="Salamov A."/>
            <person name="Lipzen A."/>
            <person name="Mereny Z."/>
            <person name="Hegedus B."/>
            <person name="Baldrian P."/>
            <person name="Stursova M."/>
            <person name="Weitz H."/>
            <person name="Taylor A."/>
            <person name="Grigoriev I.V."/>
            <person name="Nagy L.G."/>
            <person name="Martin F."/>
            <person name="Kauserud H."/>
        </authorList>
    </citation>
    <scope>NUCLEOTIDE SEQUENCE</scope>
    <source>
        <strain evidence="1">CBHHK188m</strain>
    </source>
</reference>
<accession>A0AAD7JMY8</accession>
<sequence>MELESISYLLKSLRDPMGTPCCAKVLYLGSGMLTPYEPDLMAKDELACDRSEQDTCRCDLHNPAVAHLHLGDTLVPSPPDLDNALTLMCTILSEGLSTLHVGKFRKVWKNTTADKQPWPNSEDEVLQSSNSAKGPVDNLLRWAAALPNGYAIFMVIGAIARFWEPFAREILRTPRTFSLATDNMQIALDCYDANMPPSAFSKKFYLPLVSCARQPKASKYGLTRCSSPWRKQVRSLRRTGAAGIPDVNFSKGAGSHLLRQLIYLRNLNQCMNLECTEALGIKTMALSDSCVLNKTEWAKWMVQTMDKDELTPARREPLFETLCRSKKVGAELTLSIENGASALKEAKRAQLDELERNCQKTWSLFCILFVLPSGAWDSIRIRLELQLRDLCRAHKELGPFGRRVAGEVGSNEAASPLPVTRGPGFGLLK</sequence>
<gene>
    <name evidence="1" type="ORF">DFH07DRAFT_769986</name>
</gene>
<comment type="caution">
    <text evidence="1">The sequence shown here is derived from an EMBL/GenBank/DDBJ whole genome shotgun (WGS) entry which is preliminary data.</text>
</comment>
<dbReference type="AlphaFoldDB" id="A0AAD7JMY8"/>
<organism evidence="1 2">
    <name type="scientific">Mycena maculata</name>
    <dbReference type="NCBI Taxonomy" id="230809"/>
    <lineage>
        <taxon>Eukaryota</taxon>
        <taxon>Fungi</taxon>
        <taxon>Dikarya</taxon>
        <taxon>Basidiomycota</taxon>
        <taxon>Agaricomycotina</taxon>
        <taxon>Agaricomycetes</taxon>
        <taxon>Agaricomycetidae</taxon>
        <taxon>Agaricales</taxon>
        <taxon>Marasmiineae</taxon>
        <taxon>Mycenaceae</taxon>
        <taxon>Mycena</taxon>
    </lineage>
</organism>
<evidence type="ECO:0000313" key="2">
    <source>
        <dbReference type="Proteomes" id="UP001215280"/>
    </source>
</evidence>
<evidence type="ECO:0000313" key="1">
    <source>
        <dbReference type="EMBL" id="KAJ7765834.1"/>
    </source>
</evidence>
<name>A0AAD7JMY8_9AGAR</name>
<dbReference type="EMBL" id="JARJLG010000034">
    <property type="protein sequence ID" value="KAJ7765834.1"/>
    <property type="molecule type" value="Genomic_DNA"/>
</dbReference>
<keyword evidence="2" id="KW-1185">Reference proteome</keyword>
<proteinExistence type="predicted"/>
<dbReference type="Proteomes" id="UP001215280">
    <property type="component" value="Unassembled WGS sequence"/>
</dbReference>